<comment type="caution">
    <text evidence="2">The sequence shown here is derived from an EMBL/GenBank/DDBJ whole genome shotgun (WGS) entry which is preliminary data.</text>
</comment>
<dbReference type="OrthoDB" id="64214at2759"/>
<dbReference type="Proteomes" id="UP001142489">
    <property type="component" value="Unassembled WGS sequence"/>
</dbReference>
<protein>
    <recommendedName>
        <fullName evidence="1">Tubulin polyglutamylase complex subunit 1-like C-terminal domain-containing protein</fullName>
    </recommendedName>
</protein>
<name>A0A9Q0XB42_9SAUR</name>
<dbReference type="Pfam" id="PF24480">
    <property type="entry name" value="TPGS1_C"/>
    <property type="match status" value="1"/>
</dbReference>
<sequence length="141" mass="15264">MMFCEQGTVEDLAQPLLGKILCRDHEAVPYDVFRYGVLTALVLLEFLAKADALYDALGGDSGSADKRVCLATLGTLEEALRDAGVSAPIRYLEAGSKLGPDSLALAMDNALRERQPSVTMKKEEFLKRASSVFVAKVKPVD</sequence>
<evidence type="ECO:0000313" key="2">
    <source>
        <dbReference type="EMBL" id="KAJ7308470.1"/>
    </source>
</evidence>
<accession>A0A9Q0XB42</accession>
<gene>
    <name evidence="2" type="ORF">JRQ81_009021</name>
</gene>
<dbReference type="InterPro" id="IPR057632">
    <property type="entry name" value="TPGS1_C"/>
</dbReference>
<dbReference type="InterPro" id="IPR039235">
    <property type="entry name" value="TPGS1"/>
</dbReference>
<dbReference type="PANTHER" id="PTHR31932">
    <property type="entry name" value="TUBULIN POLYGLUTAMYLASE COMPLEX SUBUNIT 1"/>
    <property type="match status" value="1"/>
</dbReference>
<feature type="domain" description="Tubulin polyglutamylase complex subunit 1-like C-terminal" evidence="1">
    <location>
        <begin position="3"/>
        <end position="138"/>
    </location>
</feature>
<keyword evidence="3" id="KW-1185">Reference proteome</keyword>
<dbReference type="PANTHER" id="PTHR31932:SF2">
    <property type="entry name" value="TUBULIN POLYGLUTAMYLASE COMPLEX SUBUNIT 1"/>
    <property type="match status" value="1"/>
</dbReference>
<dbReference type="GO" id="GO:0008017">
    <property type="term" value="F:microtubule binding"/>
    <property type="evidence" value="ECO:0007669"/>
    <property type="project" value="TreeGrafter"/>
</dbReference>
<evidence type="ECO:0000313" key="3">
    <source>
        <dbReference type="Proteomes" id="UP001142489"/>
    </source>
</evidence>
<dbReference type="EMBL" id="JAPFRF010000018">
    <property type="protein sequence ID" value="KAJ7308470.1"/>
    <property type="molecule type" value="Genomic_DNA"/>
</dbReference>
<organism evidence="2 3">
    <name type="scientific">Phrynocephalus forsythii</name>
    <dbReference type="NCBI Taxonomy" id="171643"/>
    <lineage>
        <taxon>Eukaryota</taxon>
        <taxon>Metazoa</taxon>
        <taxon>Chordata</taxon>
        <taxon>Craniata</taxon>
        <taxon>Vertebrata</taxon>
        <taxon>Euteleostomi</taxon>
        <taxon>Lepidosauria</taxon>
        <taxon>Squamata</taxon>
        <taxon>Bifurcata</taxon>
        <taxon>Unidentata</taxon>
        <taxon>Episquamata</taxon>
        <taxon>Toxicofera</taxon>
        <taxon>Iguania</taxon>
        <taxon>Acrodonta</taxon>
        <taxon>Agamidae</taxon>
        <taxon>Agaminae</taxon>
        <taxon>Phrynocephalus</taxon>
    </lineage>
</organism>
<evidence type="ECO:0000259" key="1">
    <source>
        <dbReference type="Pfam" id="PF24480"/>
    </source>
</evidence>
<dbReference type="AlphaFoldDB" id="A0A9Q0XB42"/>
<proteinExistence type="predicted"/>
<reference evidence="2" key="1">
    <citation type="journal article" date="2023" name="DNA Res.">
        <title>Chromosome-level genome assembly of Phrynocephalus forsythii using third-generation DNA sequencing and Hi-C analysis.</title>
        <authorList>
            <person name="Qi Y."/>
            <person name="Zhao W."/>
            <person name="Zhao Y."/>
            <person name="Niu C."/>
            <person name="Cao S."/>
            <person name="Zhang Y."/>
        </authorList>
    </citation>
    <scope>NUCLEOTIDE SEQUENCE</scope>
    <source>
        <tissue evidence="2">Muscle</tissue>
    </source>
</reference>